<evidence type="ECO:0000313" key="3">
    <source>
        <dbReference type="Proteomes" id="UP000182498"/>
    </source>
</evidence>
<organism evidence="1 3">
    <name type="scientific">Corynebacterium variabile</name>
    <dbReference type="NCBI Taxonomy" id="1727"/>
    <lineage>
        <taxon>Bacteria</taxon>
        <taxon>Bacillati</taxon>
        <taxon>Actinomycetota</taxon>
        <taxon>Actinomycetes</taxon>
        <taxon>Mycobacteriales</taxon>
        <taxon>Corynebacteriaceae</taxon>
        <taxon>Corynebacterium</taxon>
    </lineage>
</organism>
<protein>
    <submittedName>
        <fullName evidence="1">Glycerophosphoryl diester phosphodiesterase</fullName>
    </submittedName>
</protein>
<dbReference type="GO" id="GO:0008081">
    <property type="term" value="F:phosphoric diester hydrolase activity"/>
    <property type="evidence" value="ECO:0007669"/>
    <property type="project" value="InterPro"/>
</dbReference>
<dbReference type="Proteomes" id="UP000319986">
    <property type="component" value="Unassembled WGS sequence"/>
</dbReference>
<dbReference type="EMBL" id="FAUH01000012">
    <property type="protein sequence ID" value="CUU66487.1"/>
    <property type="molecule type" value="Genomic_DNA"/>
</dbReference>
<gene>
    <name evidence="2" type="ORF">CVA01_14020</name>
    <name evidence="1" type="ORF">CVAR292_01832</name>
</gene>
<reference evidence="3" key="1">
    <citation type="submission" date="2015-11" db="EMBL/GenBank/DDBJ databases">
        <authorList>
            <person name="Dugat-Bony E."/>
        </authorList>
    </citation>
    <scope>NUCLEOTIDE SEQUENCE [LARGE SCALE GENOMIC DNA]</scope>
    <source>
        <strain evidence="3">Mu292</strain>
    </source>
</reference>
<dbReference type="SUPFAM" id="SSF51695">
    <property type="entry name" value="PLC-like phosphodiesterases"/>
    <property type="match status" value="1"/>
</dbReference>
<evidence type="ECO:0000313" key="1">
    <source>
        <dbReference type="EMBL" id="CUU66487.1"/>
    </source>
</evidence>
<dbReference type="Gene3D" id="3.20.20.190">
    <property type="entry name" value="Phosphatidylinositol (PI) phosphodiesterase"/>
    <property type="match status" value="1"/>
</dbReference>
<keyword evidence="3" id="KW-1185">Reference proteome</keyword>
<dbReference type="Proteomes" id="UP000182498">
    <property type="component" value="Unassembled WGS sequence"/>
</dbReference>
<dbReference type="OrthoDB" id="8418918at2"/>
<dbReference type="RefSeq" id="WP_141329592.1">
    <property type="nucleotide sequence ID" value="NZ_BJNT01000009.1"/>
</dbReference>
<sequence length="265" mass="28495">MTPAPPPTPTDIHIDGRVIRLKWHRARRTATDAPFTPGRIVEGLACGASVEIDVRTGPGGVPLIRHDPLRWWRRVRPVNLMPLSVIGEELGSRGVVELPAEARLQLDIKDTARVLTTDVAQQISAAVNSFADAVIVSGNDPVAVARIAKQDPRTATGHDPCTRSAVRRLRRTGDVDGFVSAALEADRAAGIIYLDHRIILALAATGRDIVASFHAAGRQVDAFTLTGPDPETLGQARALIDLGADQITTDDPEGMYRALRSVPRT</sequence>
<reference evidence="1" key="2">
    <citation type="submission" date="2015-11" db="EMBL/GenBank/DDBJ databases">
        <authorList>
            <person name="Zhang Y."/>
            <person name="Guo Z."/>
        </authorList>
    </citation>
    <scope>NUCLEOTIDE SEQUENCE [LARGE SCALE GENOMIC DNA]</scope>
    <source>
        <strain evidence="1">Mu292</strain>
    </source>
</reference>
<evidence type="ECO:0000313" key="2">
    <source>
        <dbReference type="EMBL" id="GEC86088.1"/>
    </source>
</evidence>
<dbReference type="EMBL" id="BJNT01000009">
    <property type="protein sequence ID" value="GEC86088.1"/>
    <property type="molecule type" value="Genomic_DNA"/>
</dbReference>
<reference evidence="2 4" key="3">
    <citation type="submission" date="2019-06" db="EMBL/GenBank/DDBJ databases">
        <title>Whole genome shotgun sequence of Corynebacterium variabile NBRC 15286.</title>
        <authorList>
            <person name="Hosoyama A."/>
            <person name="Uohara A."/>
            <person name="Ohji S."/>
            <person name="Ichikawa N."/>
        </authorList>
    </citation>
    <scope>NUCLEOTIDE SEQUENCE [LARGE SCALE GENOMIC DNA]</scope>
    <source>
        <strain evidence="2 4">NBRC 15286</strain>
    </source>
</reference>
<dbReference type="GO" id="GO:0006629">
    <property type="term" value="P:lipid metabolic process"/>
    <property type="evidence" value="ECO:0007669"/>
    <property type="project" value="InterPro"/>
</dbReference>
<name>A0A0X2NLW2_9CORY</name>
<dbReference type="InterPro" id="IPR017946">
    <property type="entry name" value="PLC-like_Pdiesterase_TIM-brl"/>
</dbReference>
<accession>A0A0X2NLW2</accession>
<evidence type="ECO:0000313" key="4">
    <source>
        <dbReference type="Proteomes" id="UP000319986"/>
    </source>
</evidence>
<dbReference type="AlphaFoldDB" id="A0A0X2NLW2"/>
<proteinExistence type="predicted"/>
<dbReference type="GeneID" id="82887544"/>